<accession>A0A2P2LS25</accession>
<evidence type="ECO:0000256" key="1">
    <source>
        <dbReference type="SAM" id="Phobius"/>
    </source>
</evidence>
<reference evidence="2" key="1">
    <citation type="submission" date="2018-02" db="EMBL/GenBank/DDBJ databases">
        <title>Rhizophora mucronata_Transcriptome.</title>
        <authorList>
            <person name="Meera S.P."/>
            <person name="Sreeshan A."/>
            <person name="Augustine A."/>
        </authorList>
    </citation>
    <scope>NUCLEOTIDE SEQUENCE</scope>
    <source>
        <tissue evidence="2">Leaf</tissue>
    </source>
</reference>
<protein>
    <submittedName>
        <fullName evidence="2">Uncharacterized protein</fullName>
    </submittedName>
</protein>
<organism evidence="2">
    <name type="scientific">Rhizophora mucronata</name>
    <name type="common">Asiatic mangrove</name>
    <dbReference type="NCBI Taxonomy" id="61149"/>
    <lineage>
        <taxon>Eukaryota</taxon>
        <taxon>Viridiplantae</taxon>
        <taxon>Streptophyta</taxon>
        <taxon>Embryophyta</taxon>
        <taxon>Tracheophyta</taxon>
        <taxon>Spermatophyta</taxon>
        <taxon>Magnoliopsida</taxon>
        <taxon>eudicotyledons</taxon>
        <taxon>Gunneridae</taxon>
        <taxon>Pentapetalae</taxon>
        <taxon>rosids</taxon>
        <taxon>fabids</taxon>
        <taxon>Malpighiales</taxon>
        <taxon>Rhizophoraceae</taxon>
        <taxon>Rhizophora</taxon>
    </lineage>
</organism>
<keyword evidence="1" id="KW-0812">Transmembrane</keyword>
<dbReference type="AlphaFoldDB" id="A0A2P2LS25"/>
<proteinExistence type="predicted"/>
<sequence length="71" mass="8204">MAGHPDLNKKNRFVFLRGDRTEFFRVLPSSACVLLLFCLVASFMMLVLPQFLLEGIPRRQQQSNSKYSAIR</sequence>
<evidence type="ECO:0000313" key="2">
    <source>
        <dbReference type="EMBL" id="MBX20778.1"/>
    </source>
</evidence>
<keyword evidence="1" id="KW-0472">Membrane</keyword>
<feature type="transmembrane region" description="Helical" evidence="1">
    <location>
        <begin position="26"/>
        <end position="53"/>
    </location>
</feature>
<keyword evidence="1" id="KW-1133">Transmembrane helix</keyword>
<dbReference type="EMBL" id="GGEC01040300">
    <property type="protein sequence ID" value="MBX20784.1"/>
    <property type="molecule type" value="Transcribed_RNA"/>
</dbReference>
<dbReference type="EMBL" id="GGEC01040294">
    <property type="protein sequence ID" value="MBX20778.1"/>
    <property type="molecule type" value="Transcribed_RNA"/>
</dbReference>
<name>A0A2P2LS25_RHIMU</name>